<dbReference type="GO" id="GO:0016757">
    <property type="term" value="F:glycosyltransferase activity"/>
    <property type="evidence" value="ECO:0007669"/>
    <property type="project" value="UniProtKB-KW"/>
</dbReference>
<keyword evidence="2" id="KW-0328">Glycosyltransferase</keyword>
<comment type="caution">
    <text evidence="5">The sequence shown here is derived from an EMBL/GenBank/DDBJ whole genome shotgun (WGS) entry which is preliminary data.</text>
</comment>
<gene>
    <name evidence="5" type="ORF">BK732_04475</name>
</gene>
<dbReference type="RefSeq" id="WP_061689942.1">
    <property type="nucleotide sequence ID" value="NZ_NFDG01000027.1"/>
</dbReference>
<dbReference type="InterPro" id="IPR001173">
    <property type="entry name" value="Glyco_trans_2-like"/>
</dbReference>
<evidence type="ECO:0000256" key="3">
    <source>
        <dbReference type="ARBA" id="ARBA00022679"/>
    </source>
</evidence>
<dbReference type="Gene3D" id="3.90.550.10">
    <property type="entry name" value="Spore Coat Polysaccharide Biosynthesis Protein SpsA, Chain A"/>
    <property type="match status" value="1"/>
</dbReference>
<accession>A0A243ANK2</accession>
<dbReference type="AlphaFoldDB" id="A0A243ANK2"/>
<feature type="domain" description="Glycosyltransferase 2-like" evidence="4">
    <location>
        <begin position="6"/>
        <end position="170"/>
    </location>
</feature>
<evidence type="ECO:0000259" key="4">
    <source>
        <dbReference type="Pfam" id="PF00535"/>
    </source>
</evidence>
<evidence type="ECO:0000256" key="2">
    <source>
        <dbReference type="ARBA" id="ARBA00022676"/>
    </source>
</evidence>
<comment type="similarity">
    <text evidence="1">Belongs to the glycosyltransferase 2 family.</text>
</comment>
<sequence length="324" mass="37787">MNPKISIIVPVYKVERYIHKCIDSILVQTFEDFELILVDDGSPDTCGEICDRYADKDMRIKVIHKENGGLSSARNAGLENAKGDYIGFVDSDDWIEPDMYELLYGMCVEQGCDIAICSSQIHYSNRIVTSSNHPFIIHDRNTAMKTMLEGKLYDEVVWTKLFKRNLLEDIKFPVGMSYEDTAFTYKVIHKCKKVCFIGEPKYHYIKRDNSMMDRAVKELKIDSVLIYDEMCKFMERYYKELYSLVILKLGNCSMVVLNLISMSGRFNEHKVKYYKVIGILNNYFYKTMSLKEYGKSVKFLLFATKLHPLLYKFLINNFAKRGQV</sequence>
<evidence type="ECO:0000313" key="6">
    <source>
        <dbReference type="Proteomes" id="UP000194860"/>
    </source>
</evidence>
<keyword evidence="3 5" id="KW-0808">Transferase</keyword>
<dbReference type="PANTHER" id="PTHR22916">
    <property type="entry name" value="GLYCOSYLTRANSFERASE"/>
    <property type="match status" value="1"/>
</dbReference>
<evidence type="ECO:0000256" key="1">
    <source>
        <dbReference type="ARBA" id="ARBA00006739"/>
    </source>
</evidence>
<proteinExistence type="inferred from homology"/>
<dbReference type="CDD" id="cd00761">
    <property type="entry name" value="Glyco_tranf_GTA_type"/>
    <property type="match status" value="1"/>
</dbReference>
<dbReference type="InterPro" id="IPR029044">
    <property type="entry name" value="Nucleotide-diphossugar_trans"/>
</dbReference>
<dbReference type="Pfam" id="PF00535">
    <property type="entry name" value="Glycos_transf_2"/>
    <property type="match status" value="1"/>
</dbReference>
<dbReference type="EMBL" id="NFDG01000027">
    <property type="protein sequence ID" value="OTY28006.1"/>
    <property type="molecule type" value="Genomic_DNA"/>
</dbReference>
<reference evidence="5 6" key="1">
    <citation type="submission" date="2016-10" db="EMBL/GenBank/DDBJ databases">
        <title>Comparative genomics of Bacillus thuringiensis reveals a path to pathogens against multiple invertebrate hosts.</title>
        <authorList>
            <person name="Zheng J."/>
            <person name="Gao Q."/>
            <person name="Liu H."/>
            <person name="Peng D."/>
            <person name="Ruan L."/>
            <person name="Sun M."/>
        </authorList>
    </citation>
    <scope>NUCLEOTIDE SEQUENCE [LARGE SCALE GENOMIC DNA]</scope>
    <source>
        <strain evidence="5">BGSC 4BM1</strain>
    </source>
</reference>
<dbReference type="Proteomes" id="UP000194860">
    <property type="component" value="Unassembled WGS sequence"/>
</dbReference>
<evidence type="ECO:0000313" key="5">
    <source>
        <dbReference type="EMBL" id="OTY28006.1"/>
    </source>
</evidence>
<organism evidence="5 6">
    <name type="scientific">Bacillus thuringiensis serovar navarrensis</name>
    <dbReference type="NCBI Taxonomy" id="339658"/>
    <lineage>
        <taxon>Bacteria</taxon>
        <taxon>Bacillati</taxon>
        <taxon>Bacillota</taxon>
        <taxon>Bacilli</taxon>
        <taxon>Bacillales</taxon>
        <taxon>Bacillaceae</taxon>
        <taxon>Bacillus</taxon>
        <taxon>Bacillus cereus group</taxon>
    </lineage>
</organism>
<dbReference type="PANTHER" id="PTHR22916:SF51">
    <property type="entry name" value="GLYCOSYLTRANSFERASE EPSH-RELATED"/>
    <property type="match status" value="1"/>
</dbReference>
<protein>
    <submittedName>
        <fullName evidence="5">Glycosyl transferase</fullName>
    </submittedName>
</protein>
<name>A0A243ANK2_BACTU</name>
<dbReference type="SUPFAM" id="SSF53448">
    <property type="entry name" value="Nucleotide-diphospho-sugar transferases"/>
    <property type="match status" value="1"/>
</dbReference>